<dbReference type="STRING" id="1236976.JCM16418_5127"/>
<protein>
    <submittedName>
        <fullName evidence="4">ATP-dependent helicase</fullName>
    </submittedName>
</protein>
<dbReference type="EMBL" id="BAVZ01000045">
    <property type="protein sequence ID" value="GAF10895.1"/>
    <property type="molecule type" value="Genomic_DNA"/>
</dbReference>
<reference evidence="4 5" key="1">
    <citation type="journal article" date="2014" name="Genome Announc.">
        <title>Draft Genome Sequence of Paenibacillus pini JCM 16418T, Isolated from the Rhizosphere of Pine Tree.</title>
        <authorList>
            <person name="Yuki M."/>
            <person name="Oshima K."/>
            <person name="Suda W."/>
            <person name="Oshida Y."/>
            <person name="Kitamura K."/>
            <person name="Iida Y."/>
            <person name="Hattori M."/>
            <person name="Ohkuma M."/>
        </authorList>
    </citation>
    <scope>NUCLEOTIDE SEQUENCE [LARGE SCALE GENOMIC DNA]</scope>
    <source>
        <strain evidence="4 5">JCM 16418</strain>
    </source>
</reference>
<keyword evidence="5" id="KW-1185">Reference proteome</keyword>
<dbReference type="GO" id="GO:0004386">
    <property type="term" value="F:helicase activity"/>
    <property type="evidence" value="ECO:0007669"/>
    <property type="project" value="UniProtKB-KW"/>
</dbReference>
<dbReference type="SUPFAM" id="SSF52540">
    <property type="entry name" value="P-loop containing nucleoside triphosphate hydrolases"/>
    <property type="match status" value="1"/>
</dbReference>
<gene>
    <name evidence="4" type="ORF">JCM16418_5127</name>
</gene>
<dbReference type="InterPro" id="IPR001650">
    <property type="entry name" value="Helicase_C-like"/>
</dbReference>
<dbReference type="PROSITE" id="PS51194">
    <property type="entry name" value="HELICASE_CTER"/>
    <property type="match status" value="1"/>
</dbReference>
<dbReference type="PANTHER" id="PTHR47396">
    <property type="entry name" value="TYPE I RESTRICTION ENZYME ECOKI R PROTEIN"/>
    <property type="match status" value="1"/>
</dbReference>
<keyword evidence="4" id="KW-0378">Hydrolase</keyword>
<dbReference type="InterPro" id="IPR027417">
    <property type="entry name" value="P-loop_NTPase"/>
</dbReference>
<dbReference type="InterPro" id="IPR014001">
    <property type="entry name" value="Helicase_ATP-bd"/>
</dbReference>
<dbReference type="GO" id="GO:0005829">
    <property type="term" value="C:cytosol"/>
    <property type="evidence" value="ECO:0007669"/>
    <property type="project" value="TreeGrafter"/>
</dbReference>
<dbReference type="GO" id="GO:0005524">
    <property type="term" value="F:ATP binding"/>
    <property type="evidence" value="ECO:0007669"/>
    <property type="project" value="InterPro"/>
</dbReference>
<evidence type="ECO:0000313" key="5">
    <source>
        <dbReference type="Proteomes" id="UP000019364"/>
    </source>
</evidence>
<keyword evidence="4" id="KW-0547">Nucleotide-binding</keyword>
<dbReference type="GO" id="GO:0003677">
    <property type="term" value="F:DNA binding"/>
    <property type="evidence" value="ECO:0007669"/>
    <property type="project" value="InterPro"/>
</dbReference>
<dbReference type="InterPro" id="IPR050742">
    <property type="entry name" value="Helicase_Restrict-Modif_Enz"/>
</dbReference>
<sequence length="506" mass="58149">MAKIAADAIGRVLIVVPSTELREQTEEKLRMIDPLIDIGHVQGSLNEVSNKVVISTRQSLTHGNSKRIKDMINYGIFEYIIFDECHMAPKQIHKVLKQVNGDAKIIGFTATPYTKACIEIFGQPIFKRTILDMIDNEFLVEPYAILIQSKTNINNVKITNGDFAQGELEKIVNNAERKKLILESYKKYAIDRELTLVFAAGCDHGKELLKDFIEEGIKAAYIDGETPKQDRKDILEQFKNKTVKVLINVMTLTTGFDVPETDTIIICRPTKSKILFEQIVGRGLRLAQNKHDCMIIDIQDVTKRHDLMNMGELFLTNIKHGERLKDAKERVKKEKIDEEIKRQNEERIRVEKELLKQKELEIVAERIKLINRDMKKGFEGGKLDWFRVGGTAYALSYGFTNYYVVENINDKFTVFDTETNKDKKSIVEIIELTNVNDAIDWVEKKAGKNTYSDPKSLWKKERPSESQLKFCAWGKNKWDVSTYFASGTISGMLSKKFIYQTSRIEK</sequence>
<evidence type="ECO:0000259" key="3">
    <source>
        <dbReference type="PROSITE" id="PS51194"/>
    </source>
</evidence>
<feature type="domain" description="Helicase C-terminal" evidence="3">
    <location>
        <begin position="181"/>
        <end position="332"/>
    </location>
</feature>
<feature type="coiled-coil region" evidence="1">
    <location>
        <begin position="333"/>
        <end position="361"/>
    </location>
</feature>
<dbReference type="Proteomes" id="UP000019364">
    <property type="component" value="Unassembled WGS sequence"/>
</dbReference>
<dbReference type="eggNOG" id="COG1061">
    <property type="taxonomic scope" value="Bacteria"/>
</dbReference>
<dbReference type="Pfam" id="PF00271">
    <property type="entry name" value="Helicase_C"/>
    <property type="match status" value="1"/>
</dbReference>
<organism evidence="4 5">
    <name type="scientific">Paenibacillus pini JCM 16418</name>
    <dbReference type="NCBI Taxonomy" id="1236976"/>
    <lineage>
        <taxon>Bacteria</taxon>
        <taxon>Bacillati</taxon>
        <taxon>Bacillota</taxon>
        <taxon>Bacilli</taxon>
        <taxon>Bacillales</taxon>
        <taxon>Paenibacillaceae</taxon>
        <taxon>Paenibacillus</taxon>
    </lineage>
</organism>
<dbReference type="GO" id="GO:0016787">
    <property type="term" value="F:hydrolase activity"/>
    <property type="evidence" value="ECO:0007669"/>
    <property type="project" value="InterPro"/>
</dbReference>
<evidence type="ECO:0000256" key="1">
    <source>
        <dbReference type="SAM" id="Coils"/>
    </source>
</evidence>
<name>W7YJ14_9BACL</name>
<keyword evidence="4" id="KW-0347">Helicase</keyword>
<keyword evidence="1" id="KW-0175">Coiled coil</keyword>
<proteinExistence type="predicted"/>
<evidence type="ECO:0000313" key="4">
    <source>
        <dbReference type="EMBL" id="GAF10895.1"/>
    </source>
</evidence>
<accession>W7YJ14</accession>
<dbReference type="Pfam" id="PF04851">
    <property type="entry name" value="ResIII"/>
    <property type="match status" value="1"/>
</dbReference>
<dbReference type="Gene3D" id="3.40.50.300">
    <property type="entry name" value="P-loop containing nucleotide triphosphate hydrolases"/>
    <property type="match status" value="2"/>
</dbReference>
<dbReference type="PROSITE" id="PS51192">
    <property type="entry name" value="HELICASE_ATP_BIND_1"/>
    <property type="match status" value="1"/>
</dbReference>
<dbReference type="AlphaFoldDB" id="W7YJ14"/>
<feature type="domain" description="Helicase ATP-binding" evidence="2">
    <location>
        <begin position="1"/>
        <end position="130"/>
    </location>
</feature>
<dbReference type="PANTHER" id="PTHR47396:SF1">
    <property type="entry name" value="ATP-DEPENDENT HELICASE IRC3-RELATED"/>
    <property type="match status" value="1"/>
</dbReference>
<dbReference type="SMART" id="SM00490">
    <property type="entry name" value="HELICc"/>
    <property type="match status" value="1"/>
</dbReference>
<keyword evidence="4" id="KW-0067">ATP-binding</keyword>
<dbReference type="InterPro" id="IPR006935">
    <property type="entry name" value="Helicase/UvrB_N"/>
</dbReference>
<comment type="caution">
    <text evidence="4">The sequence shown here is derived from an EMBL/GenBank/DDBJ whole genome shotgun (WGS) entry which is preliminary data.</text>
</comment>
<evidence type="ECO:0000259" key="2">
    <source>
        <dbReference type="PROSITE" id="PS51192"/>
    </source>
</evidence>